<evidence type="ECO:0000259" key="1">
    <source>
        <dbReference type="Pfam" id="PF12680"/>
    </source>
</evidence>
<proteinExistence type="predicted"/>
<dbReference type="Proteomes" id="UP000811255">
    <property type="component" value="Unassembled WGS sequence"/>
</dbReference>
<reference evidence="2 3" key="1">
    <citation type="submission" date="2021-05" db="EMBL/GenBank/DDBJ databases">
        <title>Croceibacterium sp. LX-88 genome sequence.</title>
        <authorList>
            <person name="Luo X."/>
        </authorList>
    </citation>
    <scope>NUCLEOTIDE SEQUENCE [LARGE SCALE GENOMIC DNA]</scope>
    <source>
        <strain evidence="2 3">LX-88</strain>
    </source>
</reference>
<dbReference type="RefSeq" id="WP_214537346.1">
    <property type="nucleotide sequence ID" value="NZ_JAHFVK010000002.1"/>
</dbReference>
<keyword evidence="3" id="KW-1185">Reference proteome</keyword>
<dbReference type="Gene3D" id="3.10.450.50">
    <property type="match status" value="1"/>
</dbReference>
<dbReference type="SUPFAM" id="SSF54427">
    <property type="entry name" value="NTF2-like"/>
    <property type="match status" value="1"/>
</dbReference>
<organism evidence="2 3">
    <name type="scientific">Croceibacterium selenioxidans</name>
    <dbReference type="NCBI Taxonomy" id="2838833"/>
    <lineage>
        <taxon>Bacteria</taxon>
        <taxon>Pseudomonadati</taxon>
        <taxon>Pseudomonadota</taxon>
        <taxon>Alphaproteobacteria</taxon>
        <taxon>Sphingomonadales</taxon>
        <taxon>Erythrobacteraceae</taxon>
        <taxon>Croceibacterium</taxon>
    </lineage>
</organism>
<name>A0ABS5W7L8_9SPHN</name>
<dbReference type="Pfam" id="PF12680">
    <property type="entry name" value="SnoaL_2"/>
    <property type="match status" value="1"/>
</dbReference>
<dbReference type="EMBL" id="JAHFVK010000002">
    <property type="protein sequence ID" value="MBT2135659.1"/>
    <property type="molecule type" value="Genomic_DNA"/>
</dbReference>
<sequence length="126" mass="14427">MTEDDFRTYIAAFNARDFAGFSKFYADDVEFNLGDRKQIIGAQGIVEFYTGVFDHIAEELEIIDLIVAPDGAALHSRTKFTTFKDWPDFEIWPTVKGDVRIVESINMYRTKNGKIVQIKSGRYSSK</sequence>
<evidence type="ECO:0000313" key="2">
    <source>
        <dbReference type="EMBL" id="MBT2135659.1"/>
    </source>
</evidence>
<comment type="caution">
    <text evidence="2">The sequence shown here is derived from an EMBL/GenBank/DDBJ whole genome shotgun (WGS) entry which is preliminary data.</text>
</comment>
<accession>A0ABS5W7L8</accession>
<dbReference type="InterPro" id="IPR037401">
    <property type="entry name" value="SnoaL-like"/>
</dbReference>
<evidence type="ECO:0000313" key="3">
    <source>
        <dbReference type="Proteomes" id="UP000811255"/>
    </source>
</evidence>
<feature type="domain" description="SnoaL-like" evidence="1">
    <location>
        <begin position="7"/>
        <end position="117"/>
    </location>
</feature>
<dbReference type="InterPro" id="IPR032710">
    <property type="entry name" value="NTF2-like_dom_sf"/>
</dbReference>
<gene>
    <name evidence="2" type="ORF">KK137_15070</name>
</gene>
<protein>
    <submittedName>
        <fullName evidence="2">Nuclear transport factor 2 family protein</fullName>
    </submittedName>
</protein>